<keyword evidence="1" id="KW-0812">Transmembrane</keyword>
<dbReference type="PANTHER" id="PTHR35043">
    <property type="entry name" value="TRANSCRIPTION FACTOR DOMAIN-CONTAINING PROTEIN"/>
    <property type="match status" value="1"/>
</dbReference>
<reference evidence="3" key="1">
    <citation type="submission" date="2023-06" db="EMBL/GenBank/DDBJ databases">
        <title>Genome-scale phylogeny and comparative genomics of the fungal order Sordariales.</title>
        <authorList>
            <consortium name="Lawrence Berkeley National Laboratory"/>
            <person name="Hensen N."/>
            <person name="Bonometti L."/>
            <person name="Westerberg I."/>
            <person name="Brannstrom I.O."/>
            <person name="Guillou S."/>
            <person name="Cros-Aarteil S."/>
            <person name="Calhoun S."/>
            <person name="Haridas S."/>
            <person name="Kuo A."/>
            <person name="Mondo S."/>
            <person name="Pangilinan J."/>
            <person name="Riley R."/>
            <person name="Labutti K."/>
            <person name="Andreopoulos B."/>
            <person name="Lipzen A."/>
            <person name="Chen C."/>
            <person name="Yanf M."/>
            <person name="Daum C."/>
            <person name="Ng V."/>
            <person name="Clum A."/>
            <person name="Steindorff A."/>
            <person name="Ohm R."/>
            <person name="Martin F."/>
            <person name="Silar P."/>
            <person name="Natvig D."/>
            <person name="Lalanne C."/>
            <person name="Gautier V."/>
            <person name="Ament-Velasquez S.L."/>
            <person name="Kruys A."/>
            <person name="Hutchinson M.I."/>
            <person name="Powell A.J."/>
            <person name="Barry K."/>
            <person name="Miller A.N."/>
            <person name="Grigoriev I.V."/>
            <person name="Debuchy R."/>
            <person name="Gladieux P."/>
            <person name="Thoren M.H."/>
            <person name="Johannesson H."/>
        </authorList>
    </citation>
    <scope>NUCLEOTIDE SEQUENCE</scope>
    <source>
        <strain evidence="3">SMH4607-1</strain>
    </source>
</reference>
<proteinExistence type="predicted"/>
<evidence type="ECO:0000313" key="3">
    <source>
        <dbReference type="EMBL" id="KAK0705499.1"/>
    </source>
</evidence>
<feature type="transmembrane region" description="Helical" evidence="1">
    <location>
        <begin position="416"/>
        <end position="439"/>
    </location>
</feature>
<keyword evidence="4" id="KW-1185">Reference proteome</keyword>
<dbReference type="PANTHER" id="PTHR35043:SF7">
    <property type="entry name" value="TRANSCRIPTION FACTOR DOMAIN-CONTAINING PROTEIN"/>
    <property type="match status" value="1"/>
</dbReference>
<feature type="signal peptide" evidence="2">
    <location>
        <begin position="1"/>
        <end position="18"/>
    </location>
</feature>
<accession>A0AA40DJ38</accession>
<name>A0AA40DJ38_9PEZI</name>
<keyword evidence="1" id="KW-0472">Membrane</keyword>
<feature type="transmembrane region" description="Helical" evidence="1">
    <location>
        <begin position="333"/>
        <end position="354"/>
    </location>
</feature>
<dbReference type="EMBL" id="JAUKUA010000007">
    <property type="protein sequence ID" value="KAK0705499.1"/>
    <property type="molecule type" value="Genomic_DNA"/>
</dbReference>
<protein>
    <submittedName>
        <fullName evidence="3">Uncharacterized protein</fullName>
    </submittedName>
</protein>
<feature type="transmembrane region" description="Helical" evidence="1">
    <location>
        <begin position="255"/>
        <end position="274"/>
    </location>
</feature>
<evidence type="ECO:0000313" key="4">
    <source>
        <dbReference type="Proteomes" id="UP001172102"/>
    </source>
</evidence>
<dbReference type="AlphaFoldDB" id="A0AA40DJ38"/>
<feature type="transmembrane region" description="Helical" evidence="1">
    <location>
        <begin position="366"/>
        <end position="395"/>
    </location>
</feature>
<keyword evidence="2" id="KW-0732">Signal</keyword>
<keyword evidence="1" id="KW-1133">Transmembrane helix</keyword>
<sequence length="456" mass="51013">MHHPPLLALLALLPLLLAHPTASTSLYLQLESLQSNLTALHSTLAPSWVSAPNIRGTNSILYSCLLTLFACIYTALHLNIPARGSGRWRLLRDKCAWGFAALIGPEVVLYYASSQFLEARWLARDLRRVLGDEEGLLWKGQEEGVQMAEEGAQPKGGERQAGDWRFNLKYGFFVVMGGLEMWHRAPGGSPVLRTLSPSGIRKLAAANLAPLKIPLSTIEDRSKADTIQKGLVLLQVAWMALQCITRKALGLPLTLLELHTMVHVVCAFIMYAFWFEKPLDVRNAELVDHADFGDVALDEHTDFYPRRGNMPEYKLEWVLRGNVKEIFGSSDSLLVALLFVLPLLYGGVHLSAWGFEFPTAAEDVCWKAACVFIALALVMWCLVHWVCMFAELVLLHLCGLDVEYLTDLNLIVTGRIFFFVCVVCRLYIVIEAFVGLRAVPIGVYWTPSWIQMIPHV</sequence>
<comment type="caution">
    <text evidence="3">The sequence shown here is derived from an EMBL/GenBank/DDBJ whole genome shotgun (WGS) entry which is preliminary data.</text>
</comment>
<organism evidence="3 4">
    <name type="scientific">Lasiosphaeris hirsuta</name>
    <dbReference type="NCBI Taxonomy" id="260670"/>
    <lineage>
        <taxon>Eukaryota</taxon>
        <taxon>Fungi</taxon>
        <taxon>Dikarya</taxon>
        <taxon>Ascomycota</taxon>
        <taxon>Pezizomycotina</taxon>
        <taxon>Sordariomycetes</taxon>
        <taxon>Sordariomycetidae</taxon>
        <taxon>Sordariales</taxon>
        <taxon>Lasiosphaeriaceae</taxon>
        <taxon>Lasiosphaeris</taxon>
    </lineage>
</organism>
<gene>
    <name evidence="3" type="ORF">B0H67DRAFT_558094</name>
</gene>
<feature type="chain" id="PRO_5041245973" evidence="2">
    <location>
        <begin position="19"/>
        <end position="456"/>
    </location>
</feature>
<evidence type="ECO:0000256" key="2">
    <source>
        <dbReference type="SAM" id="SignalP"/>
    </source>
</evidence>
<feature type="transmembrane region" description="Helical" evidence="1">
    <location>
        <begin position="60"/>
        <end position="80"/>
    </location>
</feature>
<evidence type="ECO:0000256" key="1">
    <source>
        <dbReference type="SAM" id="Phobius"/>
    </source>
</evidence>
<dbReference type="Proteomes" id="UP001172102">
    <property type="component" value="Unassembled WGS sequence"/>
</dbReference>